<dbReference type="GO" id="GO:0034388">
    <property type="term" value="C:Pwp2p-containing subcomplex of 90S preribosome"/>
    <property type="evidence" value="ECO:0007669"/>
    <property type="project" value="TreeGrafter"/>
</dbReference>
<dbReference type="Pfam" id="PF04192">
    <property type="entry name" value="Utp21"/>
    <property type="match status" value="1"/>
</dbReference>
<evidence type="ECO:0000313" key="8">
    <source>
        <dbReference type="Proteomes" id="UP000886520"/>
    </source>
</evidence>
<dbReference type="InterPro" id="IPR020472">
    <property type="entry name" value="WD40_PAC1"/>
</dbReference>
<dbReference type="PROSITE" id="PS50294">
    <property type="entry name" value="WD_REPEATS_REGION"/>
    <property type="match status" value="3"/>
</dbReference>
<dbReference type="PANTHER" id="PTHR22840">
    <property type="entry name" value="WD REPEAT-CONTAINING PROTEIN 36"/>
    <property type="match status" value="1"/>
</dbReference>
<dbReference type="InterPro" id="IPR007319">
    <property type="entry name" value="WDR36/Utp21_C"/>
</dbReference>
<feature type="repeat" description="WD" evidence="3">
    <location>
        <begin position="471"/>
        <end position="512"/>
    </location>
</feature>
<name>A0A9D4V7X2_ADICA</name>
<feature type="domain" description="WDR36/Utp21 N-terminal" evidence="6">
    <location>
        <begin position="30"/>
        <end position="298"/>
    </location>
</feature>
<dbReference type="Proteomes" id="UP000886520">
    <property type="component" value="Chromosome 4"/>
</dbReference>
<evidence type="ECO:0000259" key="6">
    <source>
        <dbReference type="Pfam" id="PF25171"/>
    </source>
</evidence>
<dbReference type="Pfam" id="PF25168">
    <property type="entry name" value="Beta-prop_WDR36-Utp21_2nd"/>
    <property type="match status" value="1"/>
</dbReference>
<keyword evidence="8" id="KW-1185">Reference proteome</keyword>
<sequence length="918" mass="102287">MGIFEPYRALGYITDNIPFVVQQRGLENFVTVSVGKAFQIFNCAKLSLVFVAPQLEKRIRSLACWRDYTYAAAGRSIFVFRRAQQVAQWSAHQSKIVHIVALGDHILSADSKGWIFVWEATNLEKEAAPVRNFFVEEPVLPTCLMHPDAYLNKVIVGTEEGSLFLWNISTGKLLYKFKGWGSPIRCCVSSPALDVVGIGCGDGKIYVHNLRFDETVTTFSHTTRGSVTALSFRTDGQPILAAGGSSGVISIWNLEKQKLQGVIKDAHESAVCALYFLSNEPVLLSAAADNSIKMWIFDSNDGEARLLRFRSGHSAPPAFMRYYGSGRHILSAGHDRAFRMFSTIQDQQSRELSQGHIAKRAKKLKLKEEELKLPPVVCFDAAEIRERDWCNVVTCHVDCTVAYTWRLQNFVIGEQILKPTVGTNHGSVEACALSSCGNFAIIGTEAGHVERFNIQSGLSRQIYHDASLNDYKAHEGAVVGLACDGTNNLIISGSYDCHVKVWSFKGGQEKSRWLLGSPLVKMIFNRGSGLLATVSYDLVLRVYDVEAAKLVRMFEGHKDRVTDLCFSEDGKWLLSSAMDGTIRVWDVVSSKQLDAMRVVDPVTSLSLSPSMDMLATTHIGHNGIYLWGNRLIYTSTMDYENAGSGKRVVDKSLPTVPSAHESTENCSFIEDPTALKTEQRGLQQEEEDFTTSSQIMPQLVTLSLLPKAQWQSLLHLDIIKMRNKPVEPPKKPKKAPFFLPSLPSLSGDPTFVNLGSVGGGKRSETEEKRQHLSTKNTAMDGDSSFIRLLYSCSESKDFGNLLLFLKGLSPSEVDLEFQMLRVVDDLESMDESRGKQLQEIGLMLDFLTEAVSSRRDFEFVHGLTRLFLKVHGETILQQSTLQEKAKLLSDSVSASWERLDHMFQNVRCTLSFLSNALY</sequence>
<feature type="region of interest" description="Disordered" evidence="4">
    <location>
        <begin position="756"/>
        <end position="775"/>
    </location>
</feature>
<dbReference type="EMBL" id="JABFUD020000004">
    <property type="protein sequence ID" value="KAI5080871.1"/>
    <property type="molecule type" value="Genomic_DNA"/>
</dbReference>
<evidence type="ECO:0000256" key="3">
    <source>
        <dbReference type="PROSITE-ProRule" id="PRU00221"/>
    </source>
</evidence>
<evidence type="ECO:0000256" key="2">
    <source>
        <dbReference type="ARBA" id="ARBA00022737"/>
    </source>
</evidence>
<dbReference type="InterPro" id="IPR059157">
    <property type="entry name" value="WDR36-Utp21_N"/>
</dbReference>
<feature type="domain" description="WDR36/Utp21 C-terminal" evidence="5">
    <location>
        <begin position="694"/>
        <end position="914"/>
    </location>
</feature>
<evidence type="ECO:0000259" key="5">
    <source>
        <dbReference type="Pfam" id="PF04192"/>
    </source>
</evidence>
<dbReference type="AlphaFoldDB" id="A0A9D4V7X2"/>
<dbReference type="PROSITE" id="PS00678">
    <property type="entry name" value="WD_REPEATS_1"/>
    <property type="match status" value="1"/>
</dbReference>
<reference evidence="7" key="1">
    <citation type="submission" date="2021-01" db="EMBL/GenBank/DDBJ databases">
        <title>Adiantum capillus-veneris genome.</title>
        <authorList>
            <person name="Fang Y."/>
            <person name="Liao Q."/>
        </authorList>
    </citation>
    <scope>NUCLEOTIDE SEQUENCE</scope>
    <source>
        <strain evidence="7">H3</strain>
        <tissue evidence="7">Leaf</tissue>
    </source>
</reference>
<dbReference type="InterPro" id="IPR001680">
    <property type="entry name" value="WD40_rpt"/>
</dbReference>
<dbReference type="GO" id="GO:0032040">
    <property type="term" value="C:small-subunit processome"/>
    <property type="evidence" value="ECO:0007669"/>
    <property type="project" value="InterPro"/>
</dbReference>
<organism evidence="7 8">
    <name type="scientific">Adiantum capillus-veneris</name>
    <name type="common">Maidenhair fern</name>
    <dbReference type="NCBI Taxonomy" id="13818"/>
    <lineage>
        <taxon>Eukaryota</taxon>
        <taxon>Viridiplantae</taxon>
        <taxon>Streptophyta</taxon>
        <taxon>Embryophyta</taxon>
        <taxon>Tracheophyta</taxon>
        <taxon>Polypodiopsida</taxon>
        <taxon>Polypodiidae</taxon>
        <taxon>Polypodiales</taxon>
        <taxon>Pteridineae</taxon>
        <taxon>Pteridaceae</taxon>
        <taxon>Vittarioideae</taxon>
        <taxon>Adiantum</taxon>
    </lineage>
</organism>
<evidence type="ECO:0000256" key="4">
    <source>
        <dbReference type="SAM" id="MobiDB-lite"/>
    </source>
</evidence>
<evidence type="ECO:0000313" key="7">
    <source>
        <dbReference type="EMBL" id="KAI5080871.1"/>
    </source>
</evidence>
<dbReference type="InterPro" id="IPR015943">
    <property type="entry name" value="WD40/YVTN_repeat-like_dom_sf"/>
</dbReference>
<dbReference type="PRINTS" id="PR00320">
    <property type="entry name" value="GPROTEINBRPT"/>
</dbReference>
<dbReference type="SUPFAM" id="SSF50978">
    <property type="entry name" value="WD40 repeat-like"/>
    <property type="match status" value="3"/>
</dbReference>
<dbReference type="Pfam" id="PF25171">
    <property type="entry name" value="Beta-prop_WDR36-Utp21_1st"/>
    <property type="match status" value="1"/>
</dbReference>
<evidence type="ECO:0000256" key="1">
    <source>
        <dbReference type="ARBA" id="ARBA00022574"/>
    </source>
</evidence>
<dbReference type="FunFam" id="2.130.10.10:FF:000200">
    <property type="entry name" value="U3 small nucleolar RNA-associated protein 21"/>
    <property type="match status" value="1"/>
</dbReference>
<dbReference type="InterPro" id="IPR036322">
    <property type="entry name" value="WD40_repeat_dom_sf"/>
</dbReference>
<keyword evidence="2" id="KW-0677">Repeat</keyword>
<protein>
    <submittedName>
        <fullName evidence="7">Uncharacterized protein</fullName>
    </submittedName>
</protein>
<accession>A0A9D4V7X2</accession>
<dbReference type="FunFam" id="2.130.10.10:FF:000109">
    <property type="entry name" value="WD repeat domain 36"/>
    <property type="match status" value="1"/>
</dbReference>
<keyword evidence="1 3" id="KW-0853">WD repeat</keyword>
<feature type="repeat" description="WD" evidence="3">
    <location>
        <begin position="264"/>
        <end position="295"/>
    </location>
</feature>
<dbReference type="InterPro" id="IPR019775">
    <property type="entry name" value="WD40_repeat_CS"/>
</dbReference>
<dbReference type="PANTHER" id="PTHR22840:SF12">
    <property type="entry name" value="WD REPEAT-CONTAINING PROTEIN 36"/>
    <property type="match status" value="1"/>
</dbReference>
<proteinExistence type="predicted"/>
<dbReference type="PROSITE" id="PS50082">
    <property type="entry name" value="WD_REPEATS_2"/>
    <property type="match status" value="3"/>
</dbReference>
<feature type="repeat" description="WD" evidence="3">
    <location>
        <begin position="554"/>
        <end position="595"/>
    </location>
</feature>
<dbReference type="Gene3D" id="2.130.10.10">
    <property type="entry name" value="YVTN repeat-like/Quinoprotein amine dehydrogenase"/>
    <property type="match status" value="2"/>
</dbReference>
<comment type="caution">
    <text evidence="7">The sequence shown here is derived from an EMBL/GenBank/DDBJ whole genome shotgun (WGS) entry which is preliminary data.</text>
</comment>
<dbReference type="OrthoDB" id="10250769at2759"/>
<feature type="compositionally biased region" description="Basic and acidic residues" evidence="4">
    <location>
        <begin position="761"/>
        <end position="770"/>
    </location>
</feature>
<gene>
    <name evidence="7" type="ORF">GOP47_0004054</name>
</gene>
<dbReference type="SMART" id="SM00320">
    <property type="entry name" value="WD40"/>
    <property type="match status" value="9"/>
</dbReference>
<dbReference type="GO" id="GO:0006364">
    <property type="term" value="P:rRNA processing"/>
    <property type="evidence" value="ECO:0007669"/>
    <property type="project" value="InterPro"/>
</dbReference>